<sequence length="89" mass="10524">MNEYERTKKWLAEYLRHQFVSDEAPDDECVRESEFILSNPLILIKADEQSLPECPDNIIFYNGDYAYKMAQKDMVGFVKVVKKEAQDER</sequence>
<name>A0A6M3IF83_9ZZZZ</name>
<evidence type="ECO:0000313" key="2">
    <source>
        <dbReference type="EMBL" id="QJA73075.1"/>
    </source>
</evidence>
<dbReference type="EMBL" id="MT141199">
    <property type="protein sequence ID" value="QJA56099.1"/>
    <property type="molecule type" value="Genomic_DNA"/>
</dbReference>
<protein>
    <submittedName>
        <fullName evidence="1">Uncharacterized protein</fullName>
    </submittedName>
</protein>
<dbReference type="AlphaFoldDB" id="A0A6M3IF83"/>
<proteinExistence type="predicted"/>
<dbReference type="EMBL" id="MT142000">
    <property type="protein sequence ID" value="QJA73075.1"/>
    <property type="molecule type" value="Genomic_DNA"/>
</dbReference>
<reference evidence="1" key="1">
    <citation type="submission" date="2020-03" db="EMBL/GenBank/DDBJ databases">
        <title>The deep terrestrial virosphere.</title>
        <authorList>
            <person name="Holmfeldt K."/>
            <person name="Nilsson E."/>
            <person name="Simone D."/>
            <person name="Lopez-Fernandez M."/>
            <person name="Wu X."/>
            <person name="de Brujin I."/>
            <person name="Lundin D."/>
            <person name="Andersson A."/>
            <person name="Bertilsson S."/>
            <person name="Dopson M."/>
        </authorList>
    </citation>
    <scope>NUCLEOTIDE SEQUENCE</scope>
    <source>
        <strain evidence="2">MM415A02497</strain>
        <strain evidence="1">MM415B01929</strain>
    </source>
</reference>
<organism evidence="1">
    <name type="scientific">viral metagenome</name>
    <dbReference type="NCBI Taxonomy" id="1070528"/>
    <lineage>
        <taxon>unclassified sequences</taxon>
        <taxon>metagenomes</taxon>
        <taxon>organismal metagenomes</taxon>
    </lineage>
</organism>
<accession>A0A6M3IF83</accession>
<evidence type="ECO:0000313" key="1">
    <source>
        <dbReference type="EMBL" id="QJA56099.1"/>
    </source>
</evidence>
<gene>
    <name evidence="2" type="ORF">MM415A02497_0006</name>
    <name evidence="1" type="ORF">MM415B01929_0022</name>
</gene>